<dbReference type="InterPro" id="IPR005019">
    <property type="entry name" value="Adenine_glyco"/>
</dbReference>
<protein>
    <submittedName>
        <fullName evidence="1">Uncharacterized protein</fullName>
    </submittedName>
</protein>
<dbReference type="GO" id="GO:0006284">
    <property type="term" value="P:base-excision repair"/>
    <property type="evidence" value="ECO:0007669"/>
    <property type="project" value="InterPro"/>
</dbReference>
<dbReference type="AlphaFoldDB" id="A0A7C1SD20"/>
<comment type="caution">
    <text evidence="1">The sequence shown here is derived from an EMBL/GenBank/DDBJ whole genome shotgun (WGS) entry which is preliminary data.</text>
</comment>
<evidence type="ECO:0000313" key="2">
    <source>
        <dbReference type="EMBL" id="HFJ54370.1"/>
    </source>
</evidence>
<accession>A0A7C1SD20</accession>
<organism evidence="1">
    <name type="scientific">candidate division WOR-3 bacterium</name>
    <dbReference type="NCBI Taxonomy" id="2052148"/>
    <lineage>
        <taxon>Bacteria</taxon>
        <taxon>Bacteria division WOR-3</taxon>
    </lineage>
</organism>
<dbReference type="EMBL" id="DSTU01000008">
    <property type="protein sequence ID" value="HFJ54370.1"/>
    <property type="molecule type" value="Genomic_DNA"/>
</dbReference>
<dbReference type="Gene3D" id="1.10.340.30">
    <property type="entry name" value="Hypothetical protein, domain 2"/>
    <property type="match status" value="1"/>
</dbReference>
<dbReference type="Pfam" id="PF03352">
    <property type="entry name" value="Adenine_glyco"/>
    <property type="match status" value="1"/>
</dbReference>
<sequence>MALLSMKERERNRKVLDNIVRYIDKYRIKTGGSDSDDNNSISDNKLFKLMAEKVAFQGARAKLVERLVNKSKHWKRAFANFDLIKATRLSSRKILKRYWDKFKVIRFKRKVKQIIKIAQVLLEIKDKYGSFYKYLESFQIPKEIRKEEDIEKFWQAVDKLRKDLREMGMPSFHRIPSLFHFLMNDMGYPCIKPDVVAMRIGYLTKIIPKPVGESNQRKLIMAVQYYCFDSKRHTPADVDGYLLCFGGQSATQNKMKKGFKACASDKECTIPECPMIKLKLCRLAK</sequence>
<name>A0A7C1SD20_UNCW3</name>
<dbReference type="EMBL" id="DSLG01000001">
    <property type="protein sequence ID" value="HEA86404.1"/>
    <property type="molecule type" value="Genomic_DNA"/>
</dbReference>
<proteinExistence type="predicted"/>
<dbReference type="SUPFAM" id="SSF48150">
    <property type="entry name" value="DNA-glycosylase"/>
    <property type="match status" value="1"/>
</dbReference>
<evidence type="ECO:0000313" key="1">
    <source>
        <dbReference type="EMBL" id="HEA86404.1"/>
    </source>
</evidence>
<dbReference type="InterPro" id="IPR011257">
    <property type="entry name" value="DNA_glycosylase"/>
</dbReference>
<reference evidence="1" key="1">
    <citation type="journal article" date="2020" name="mSystems">
        <title>Genome- and Community-Level Interaction Insights into Carbon Utilization and Element Cycling Functions of Hydrothermarchaeota in Hydrothermal Sediment.</title>
        <authorList>
            <person name="Zhou Z."/>
            <person name="Liu Y."/>
            <person name="Xu W."/>
            <person name="Pan J."/>
            <person name="Luo Z.H."/>
            <person name="Li M."/>
        </authorList>
    </citation>
    <scope>NUCLEOTIDE SEQUENCE [LARGE SCALE GENOMIC DNA]</scope>
    <source>
        <strain evidence="1">SpSt-265</strain>
        <strain evidence="2">SpSt-465</strain>
    </source>
</reference>
<dbReference type="GO" id="GO:0008725">
    <property type="term" value="F:DNA-3-methyladenine glycosylase activity"/>
    <property type="evidence" value="ECO:0007669"/>
    <property type="project" value="InterPro"/>
</dbReference>
<gene>
    <name evidence="1" type="ORF">ENP94_00095</name>
    <name evidence="2" type="ORF">ENS16_06765</name>
</gene>